<evidence type="ECO:0000313" key="5">
    <source>
        <dbReference type="Proteomes" id="UP000235786"/>
    </source>
</evidence>
<name>A0A2J6R346_HYAVF</name>
<reference evidence="4 5" key="1">
    <citation type="submission" date="2016-04" db="EMBL/GenBank/DDBJ databases">
        <title>A degradative enzymes factory behind the ericoid mycorrhizal symbiosis.</title>
        <authorList>
            <consortium name="DOE Joint Genome Institute"/>
            <person name="Martino E."/>
            <person name="Morin E."/>
            <person name="Grelet G."/>
            <person name="Kuo A."/>
            <person name="Kohler A."/>
            <person name="Daghino S."/>
            <person name="Barry K."/>
            <person name="Choi C."/>
            <person name="Cichocki N."/>
            <person name="Clum A."/>
            <person name="Copeland A."/>
            <person name="Hainaut M."/>
            <person name="Haridas S."/>
            <person name="Labutti K."/>
            <person name="Lindquist E."/>
            <person name="Lipzen A."/>
            <person name="Khouja H.-R."/>
            <person name="Murat C."/>
            <person name="Ohm R."/>
            <person name="Olson A."/>
            <person name="Spatafora J."/>
            <person name="Veneault-Fourrey C."/>
            <person name="Henrissat B."/>
            <person name="Grigoriev I."/>
            <person name="Martin F."/>
            <person name="Perotto S."/>
        </authorList>
    </citation>
    <scope>NUCLEOTIDE SEQUENCE [LARGE SCALE GENOMIC DNA]</scope>
    <source>
        <strain evidence="4 5">F</strain>
    </source>
</reference>
<dbReference type="Pfam" id="PF20237">
    <property type="entry name" value="DUF6594"/>
    <property type="match status" value="1"/>
</dbReference>
<feature type="compositionally biased region" description="Basic and acidic residues" evidence="1">
    <location>
        <begin position="24"/>
        <end position="41"/>
    </location>
</feature>
<dbReference type="EMBL" id="KZ613957">
    <property type="protein sequence ID" value="PMD32923.1"/>
    <property type="molecule type" value="Genomic_DNA"/>
</dbReference>
<feature type="domain" description="DUF6594" evidence="3">
    <location>
        <begin position="78"/>
        <end position="414"/>
    </location>
</feature>
<feature type="region of interest" description="Disordered" evidence="1">
    <location>
        <begin position="1"/>
        <end position="41"/>
    </location>
</feature>
<feature type="transmembrane region" description="Helical" evidence="2">
    <location>
        <begin position="340"/>
        <end position="364"/>
    </location>
</feature>
<evidence type="ECO:0000256" key="2">
    <source>
        <dbReference type="SAM" id="Phobius"/>
    </source>
</evidence>
<dbReference type="InterPro" id="IPR046529">
    <property type="entry name" value="DUF6594"/>
</dbReference>
<feature type="transmembrane region" description="Helical" evidence="2">
    <location>
        <begin position="400"/>
        <end position="418"/>
    </location>
</feature>
<proteinExistence type="predicted"/>
<keyword evidence="2" id="KW-1133">Transmembrane helix</keyword>
<evidence type="ECO:0000259" key="3">
    <source>
        <dbReference type="Pfam" id="PF20237"/>
    </source>
</evidence>
<keyword evidence="2" id="KW-0472">Membrane</keyword>
<evidence type="ECO:0000313" key="4">
    <source>
        <dbReference type="EMBL" id="PMD32923.1"/>
    </source>
</evidence>
<dbReference type="PANTHER" id="PTHR34502">
    <property type="entry name" value="DUF6594 DOMAIN-CONTAINING PROTEIN-RELATED"/>
    <property type="match status" value="1"/>
</dbReference>
<organism evidence="4 5">
    <name type="scientific">Hyaloscypha variabilis (strain UAMH 11265 / GT02V1 / F)</name>
    <name type="common">Meliniomyces variabilis</name>
    <dbReference type="NCBI Taxonomy" id="1149755"/>
    <lineage>
        <taxon>Eukaryota</taxon>
        <taxon>Fungi</taxon>
        <taxon>Dikarya</taxon>
        <taxon>Ascomycota</taxon>
        <taxon>Pezizomycotina</taxon>
        <taxon>Leotiomycetes</taxon>
        <taxon>Helotiales</taxon>
        <taxon>Hyaloscyphaceae</taxon>
        <taxon>Hyaloscypha</taxon>
        <taxon>Hyaloscypha variabilis</taxon>
    </lineage>
</organism>
<dbReference type="PANTHER" id="PTHR34502:SF5">
    <property type="entry name" value="DUF6594 DOMAIN-CONTAINING PROTEIN"/>
    <property type="match status" value="1"/>
</dbReference>
<feature type="transmembrane region" description="Helical" evidence="2">
    <location>
        <begin position="370"/>
        <end position="393"/>
    </location>
</feature>
<dbReference type="OrthoDB" id="5342093at2759"/>
<protein>
    <recommendedName>
        <fullName evidence="3">DUF6594 domain-containing protein</fullName>
    </recommendedName>
</protein>
<keyword evidence="5" id="KW-1185">Reference proteome</keyword>
<gene>
    <name evidence="4" type="ORF">L207DRAFT_589999</name>
</gene>
<keyword evidence="2" id="KW-0812">Transmembrane</keyword>
<dbReference type="AlphaFoldDB" id="A0A2J6R346"/>
<sequence length="422" mass="48643">MEGSSNIPSTIDDSAPDEPFSPLDEDKKSTETITRENLSSERSEQICRECRTRFQTMSPDGREDWPPTENLEIPCHGWPAMAHLLFKKPGFEFFQDFRDLHIKNLVYYQGQLLQIRKELHQVEWENHWNGNFDPRENLYENMGFRFRTENHEDNRRLVMIKKLRTILKEYSEALLLYKKICDLPEPDAFKVRILSNWLRVGDFPIHSLGLSSWGELLKGRGRPPLLSQFWRLIRTIFWERDSDKLDLGLVAPNRKMKSDSLTRWAYNEGLPFWENCVASWRTTATSDTLPSTGDLSGTTHQTRSTFSRFLSRRLRKQPEPKQDPESLSLARYRIHRLLPVARVLVAFAGISTGLLPIIAIVVLSKVQKQQVLGFIALFTSLFVLGLMFLTLMGKTEISKLDVFTASAAFSAVMVVFVGNQTG</sequence>
<dbReference type="Proteomes" id="UP000235786">
    <property type="component" value="Unassembled WGS sequence"/>
</dbReference>
<evidence type="ECO:0000256" key="1">
    <source>
        <dbReference type="SAM" id="MobiDB-lite"/>
    </source>
</evidence>
<accession>A0A2J6R346</accession>
<feature type="compositionally biased region" description="Polar residues" evidence="1">
    <location>
        <begin position="1"/>
        <end position="12"/>
    </location>
</feature>
<dbReference type="STRING" id="1149755.A0A2J6R346"/>